<evidence type="ECO:0000313" key="4">
    <source>
        <dbReference type="EMBL" id="GEP98749.1"/>
    </source>
</evidence>
<dbReference type="OrthoDB" id="643766at2"/>
<dbReference type="FunFam" id="2.60.120.1440:FF:000001">
    <property type="entry name" value="Putative anti-sigma factor"/>
    <property type="match status" value="1"/>
</dbReference>
<name>A0A512RST2_9BACT</name>
<dbReference type="EMBL" id="BKAU01000007">
    <property type="protein sequence ID" value="GEP98749.1"/>
    <property type="molecule type" value="Genomic_DNA"/>
</dbReference>
<dbReference type="Gene3D" id="3.55.50.30">
    <property type="match status" value="1"/>
</dbReference>
<evidence type="ECO:0000256" key="1">
    <source>
        <dbReference type="SAM" id="Phobius"/>
    </source>
</evidence>
<dbReference type="AlphaFoldDB" id="A0A512RST2"/>
<dbReference type="Gene3D" id="2.60.120.1440">
    <property type="match status" value="1"/>
</dbReference>
<dbReference type="PIRSF" id="PIRSF018266">
    <property type="entry name" value="FecR"/>
    <property type="match status" value="1"/>
</dbReference>
<dbReference type="InterPro" id="IPR012373">
    <property type="entry name" value="Ferrdict_sens_TM"/>
</dbReference>
<dbReference type="Pfam" id="PF16344">
    <property type="entry name" value="FecR_C"/>
    <property type="match status" value="1"/>
</dbReference>
<keyword evidence="1" id="KW-0812">Transmembrane</keyword>
<dbReference type="RefSeq" id="WP_146867363.1">
    <property type="nucleotide sequence ID" value="NZ_BKAU01000007.1"/>
</dbReference>
<reference evidence="4 5" key="1">
    <citation type="submission" date="2019-07" db="EMBL/GenBank/DDBJ databases">
        <title>Whole genome shotgun sequence of Chitinophaga cymbidii NBRC 109752.</title>
        <authorList>
            <person name="Hosoyama A."/>
            <person name="Uohara A."/>
            <person name="Ohji S."/>
            <person name="Ichikawa N."/>
        </authorList>
    </citation>
    <scope>NUCLEOTIDE SEQUENCE [LARGE SCALE GENOMIC DNA]</scope>
    <source>
        <strain evidence="4 5">NBRC 109752</strain>
    </source>
</reference>
<keyword evidence="5" id="KW-1185">Reference proteome</keyword>
<dbReference type="PANTHER" id="PTHR30273:SF2">
    <property type="entry name" value="PROTEIN FECR"/>
    <property type="match status" value="1"/>
</dbReference>
<feature type="domain" description="Protein FecR C-terminal" evidence="3">
    <location>
        <begin position="283"/>
        <end position="351"/>
    </location>
</feature>
<evidence type="ECO:0000259" key="2">
    <source>
        <dbReference type="Pfam" id="PF04773"/>
    </source>
</evidence>
<sequence>MKHTNRMWYLMGRELSGSMTPAEKQELEALLALEPELWYSYELIQAVNNMDDVTNEFVDEIKSLLDTSPEPEKLNTLLQHKLELVPEPPARRVSRKPLLRYAAVLAGIILTGWAGIYLFRQMTGHHTSATAMNEIVAPKGAKTQITLADGTTIWLNAGSRLTYPKNFSMENREVHLTGEAYFKVVHNDHHSFTVHTPEAVIRDLGTTFNVKAYEGSETTETTLIEGAVEVSLKKDPSRKIMIAPHEKVTLHSKRARTELFEVSKIVPFSQTKDIVETAWVDNKLIFRNEKFADLAHMMERKYNVSIVIADEAVKDYELTGIFHNESIAEALKLLQVIAPFKYEINNEQITIHQTE</sequence>
<keyword evidence="1" id="KW-1133">Transmembrane helix</keyword>
<evidence type="ECO:0000259" key="3">
    <source>
        <dbReference type="Pfam" id="PF16344"/>
    </source>
</evidence>
<keyword evidence="1" id="KW-0472">Membrane</keyword>
<dbReference type="Pfam" id="PF04773">
    <property type="entry name" value="FecR"/>
    <property type="match status" value="1"/>
</dbReference>
<proteinExistence type="predicted"/>
<feature type="transmembrane region" description="Helical" evidence="1">
    <location>
        <begin position="98"/>
        <end position="119"/>
    </location>
</feature>
<gene>
    <name evidence="4" type="ORF">CCY01nite_50090</name>
</gene>
<dbReference type="PANTHER" id="PTHR30273">
    <property type="entry name" value="PERIPLASMIC SIGNAL SENSOR AND SIGMA FACTOR ACTIVATOR FECR-RELATED"/>
    <property type="match status" value="1"/>
</dbReference>
<dbReference type="InterPro" id="IPR032508">
    <property type="entry name" value="FecR_C"/>
</dbReference>
<dbReference type="Proteomes" id="UP000321436">
    <property type="component" value="Unassembled WGS sequence"/>
</dbReference>
<dbReference type="InterPro" id="IPR006860">
    <property type="entry name" value="FecR"/>
</dbReference>
<comment type="caution">
    <text evidence="4">The sequence shown here is derived from an EMBL/GenBank/DDBJ whole genome shotgun (WGS) entry which is preliminary data.</text>
</comment>
<accession>A0A512RST2</accession>
<organism evidence="4 5">
    <name type="scientific">Chitinophaga cymbidii</name>
    <dbReference type="NCBI Taxonomy" id="1096750"/>
    <lineage>
        <taxon>Bacteria</taxon>
        <taxon>Pseudomonadati</taxon>
        <taxon>Bacteroidota</taxon>
        <taxon>Chitinophagia</taxon>
        <taxon>Chitinophagales</taxon>
        <taxon>Chitinophagaceae</taxon>
        <taxon>Chitinophaga</taxon>
    </lineage>
</organism>
<protein>
    <submittedName>
        <fullName evidence="4">Anti-sigma factor</fullName>
    </submittedName>
</protein>
<feature type="domain" description="FecR protein" evidence="2">
    <location>
        <begin position="135"/>
        <end position="229"/>
    </location>
</feature>
<dbReference type="GO" id="GO:0016989">
    <property type="term" value="F:sigma factor antagonist activity"/>
    <property type="evidence" value="ECO:0007669"/>
    <property type="project" value="TreeGrafter"/>
</dbReference>
<evidence type="ECO:0000313" key="5">
    <source>
        <dbReference type="Proteomes" id="UP000321436"/>
    </source>
</evidence>